<dbReference type="InterPro" id="IPR036505">
    <property type="entry name" value="Amidase/PGRP_sf"/>
</dbReference>
<evidence type="ECO:0000313" key="4">
    <source>
        <dbReference type="EMBL" id="CUN33290.1"/>
    </source>
</evidence>
<sequence length="186" mass="22103">MEYHYQSDHRRSYRHRGSTWHPILYSLIFNFNYQFSIIMGKAYCFYQNYREVRLLVIHCSATRYDRDSPVEALRSSHKARGFADIGYHFYITRDGELHRCQPVNQIGAHAAGWNDKSIGICYEGGLDEQGRPADTRTYAQRCTLMDLLRQLRRDYPEARILGHYQLSPYIRKACPCFDAREEYREL</sequence>
<organism evidence="4 5">
    <name type="scientific">Parabacteroides distasonis</name>
    <dbReference type="NCBI Taxonomy" id="823"/>
    <lineage>
        <taxon>Bacteria</taxon>
        <taxon>Pseudomonadati</taxon>
        <taxon>Bacteroidota</taxon>
        <taxon>Bacteroidia</taxon>
        <taxon>Bacteroidales</taxon>
        <taxon>Tannerellaceae</taxon>
        <taxon>Parabacteroides</taxon>
    </lineage>
</organism>
<dbReference type="SMART" id="SM00701">
    <property type="entry name" value="PGRP"/>
    <property type="match status" value="1"/>
</dbReference>
<accession>A0A173W2N4</accession>
<dbReference type="AlphaFoldDB" id="A0A173W2N4"/>
<dbReference type="Pfam" id="PF01510">
    <property type="entry name" value="Amidase_2"/>
    <property type="match status" value="1"/>
</dbReference>
<proteinExistence type="inferred from homology"/>
<comment type="similarity">
    <text evidence="1">Belongs to the N-acetylmuramoyl-L-alanine amidase 2 family.</text>
</comment>
<evidence type="ECO:0000259" key="2">
    <source>
        <dbReference type="SMART" id="SM00644"/>
    </source>
</evidence>
<evidence type="ECO:0000256" key="1">
    <source>
        <dbReference type="ARBA" id="ARBA00007553"/>
    </source>
</evidence>
<evidence type="ECO:0000313" key="5">
    <source>
        <dbReference type="Proteomes" id="UP000095591"/>
    </source>
</evidence>
<dbReference type="Gene3D" id="3.40.80.10">
    <property type="entry name" value="Peptidoglycan recognition protein-like"/>
    <property type="match status" value="1"/>
</dbReference>
<dbReference type="GO" id="GO:0009253">
    <property type="term" value="P:peptidoglycan catabolic process"/>
    <property type="evidence" value="ECO:0007669"/>
    <property type="project" value="InterPro"/>
</dbReference>
<dbReference type="GO" id="GO:0008745">
    <property type="term" value="F:N-acetylmuramoyl-L-alanine amidase activity"/>
    <property type="evidence" value="ECO:0007669"/>
    <property type="project" value="InterPro"/>
</dbReference>
<dbReference type="SUPFAM" id="SSF55846">
    <property type="entry name" value="N-acetylmuramoyl-L-alanine amidase-like"/>
    <property type="match status" value="1"/>
</dbReference>
<dbReference type="GO" id="GO:0008270">
    <property type="term" value="F:zinc ion binding"/>
    <property type="evidence" value="ECO:0007669"/>
    <property type="project" value="InterPro"/>
</dbReference>
<dbReference type="PANTHER" id="PTHR11022">
    <property type="entry name" value="PEPTIDOGLYCAN RECOGNITION PROTEIN"/>
    <property type="match status" value="1"/>
</dbReference>
<dbReference type="InterPro" id="IPR015510">
    <property type="entry name" value="PGRP"/>
</dbReference>
<dbReference type="PANTHER" id="PTHR11022:SF41">
    <property type="entry name" value="PEPTIDOGLYCAN-RECOGNITION PROTEIN LC-RELATED"/>
    <property type="match status" value="1"/>
</dbReference>
<protein>
    <submittedName>
        <fullName evidence="4">N-acetyl-anhydromuranmyl-L-alanine amidase</fullName>
    </submittedName>
</protein>
<evidence type="ECO:0000259" key="3">
    <source>
        <dbReference type="SMART" id="SM00701"/>
    </source>
</evidence>
<dbReference type="InterPro" id="IPR002502">
    <property type="entry name" value="Amidase_domain"/>
</dbReference>
<name>A0A173W2N4_PARDI</name>
<feature type="domain" description="Peptidoglycan recognition protein family" evidence="3">
    <location>
        <begin position="36"/>
        <end position="167"/>
    </location>
</feature>
<dbReference type="SMART" id="SM00644">
    <property type="entry name" value="Ami_2"/>
    <property type="match status" value="1"/>
</dbReference>
<dbReference type="EMBL" id="CYXP01000016">
    <property type="protein sequence ID" value="CUN33290.1"/>
    <property type="molecule type" value="Genomic_DNA"/>
</dbReference>
<dbReference type="CDD" id="cd06583">
    <property type="entry name" value="PGRP"/>
    <property type="match status" value="1"/>
</dbReference>
<reference evidence="4 5" key="1">
    <citation type="submission" date="2015-09" db="EMBL/GenBank/DDBJ databases">
        <authorList>
            <consortium name="Pathogen Informatics"/>
        </authorList>
    </citation>
    <scope>NUCLEOTIDE SEQUENCE [LARGE SCALE GENOMIC DNA]</scope>
    <source>
        <strain evidence="4 5">2789STDY5608872</strain>
    </source>
</reference>
<gene>
    <name evidence="4" type="ORF">ERS852429_04340</name>
</gene>
<dbReference type="InterPro" id="IPR006619">
    <property type="entry name" value="PGRP_domain_met/bac"/>
</dbReference>
<dbReference type="Proteomes" id="UP000095591">
    <property type="component" value="Unassembled WGS sequence"/>
</dbReference>
<feature type="domain" description="N-acetylmuramoyl-L-alanine amidase" evidence="2">
    <location>
        <begin position="40"/>
        <end position="176"/>
    </location>
</feature>